<organism evidence="2 3">
    <name type="scientific">Carnegiea gigantea</name>
    <dbReference type="NCBI Taxonomy" id="171969"/>
    <lineage>
        <taxon>Eukaryota</taxon>
        <taxon>Viridiplantae</taxon>
        <taxon>Streptophyta</taxon>
        <taxon>Embryophyta</taxon>
        <taxon>Tracheophyta</taxon>
        <taxon>Spermatophyta</taxon>
        <taxon>Magnoliopsida</taxon>
        <taxon>eudicotyledons</taxon>
        <taxon>Gunneridae</taxon>
        <taxon>Pentapetalae</taxon>
        <taxon>Caryophyllales</taxon>
        <taxon>Cactineae</taxon>
        <taxon>Cactaceae</taxon>
        <taxon>Cactoideae</taxon>
        <taxon>Echinocereeae</taxon>
        <taxon>Carnegiea</taxon>
    </lineage>
</organism>
<protein>
    <submittedName>
        <fullName evidence="2">Uncharacterized protein</fullName>
    </submittedName>
</protein>
<evidence type="ECO:0000313" key="2">
    <source>
        <dbReference type="EMBL" id="KAJ8430182.1"/>
    </source>
</evidence>
<comment type="caution">
    <text evidence="2">The sequence shown here is derived from an EMBL/GenBank/DDBJ whole genome shotgun (WGS) entry which is preliminary data.</text>
</comment>
<dbReference type="EMBL" id="JAKOGI010000816">
    <property type="protein sequence ID" value="KAJ8430182.1"/>
    <property type="molecule type" value="Genomic_DNA"/>
</dbReference>
<feature type="region of interest" description="Disordered" evidence="1">
    <location>
        <begin position="93"/>
        <end position="114"/>
    </location>
</feature>
<dbReference type="OrthoDB" id="1295445at2759"/>
<keyword evidence="3" id="KW-1185">Reference proteome</keyword>
<gene>
    <name evidence="2" type="ORF">Cgig2_006690</name>
</gene>
<evidence type="ECO:0000313" key="3">
    <source>
        <dbReference type="Proteomes" id="UP001153076"/>
    </source>
</evidence>
<dbReference type="Proteomes" id="UP001153076">
    <property type="component" value="Unassembled WGS sequence"/>
</dbReference>
<accession>A0A9Q1Q5L9</accession>
<proteinExistence type="predicted"/>
<name>A0A9Q1Q5L9_9CARY</name>
<reference evidence="2" key="1">
    <citation type="submission" date="2022-04" db="EMBL/GenBank/DDBJ databases">
        <title>Carnegiea gigantea Genome sequencing and assembly v2.</title>
        <authorList>
            <person name="Copetti D."/>
            <person name="Sanderson M.J."/>
            <person name="Burquez A."/>
            <person name="Wojciechowski M.F."/>
        </authorList>
    </citation>
    <scope>NUCLEOTIDE SEQUENCE</scope>
    <source>
        <strain evidence="2">SGP5-SGP5p</strain>
        <tissue evidence="2">Aerial part</tissue>
    </source>
</reference>
<dbReference type="AlphaFoldDB" id="A0A9Q1Q5L9"/>
<dbReference type="PANTHER" id="PTHR34807">
    <property type="entry name" value="OS08G0270800 PROTEIN"/>
    <property type="match status" value="1"/>
</dbReference>
<dbReference type="PANTHER" id="PTHR34807:SF6">
    <property type="entry name" value="MYB-CC TYPE TRANSCRIPTION FACTOR LHEQLE-CONTAINING DOMAIN-CONTAINING PROTEIN"/>
    <property type="match status" value="1"/>
</dbReference>
<sequence length="179" mass="20568">MASRRSNSVDEEAKFREKHQVLLQEYLVLQKPLRHLILKKKGEKINEKGAKAVVIFRVDKPSNLLTLWCPLFRKFLRQRRKFLLKMQSQNSEQQDFVQPQKPDAKYDAGPSGRYASTSEPIIQNSLPIIGSAWNSGVGGKEEIGFEPLRIGKKPKSLFPNGKRAEKRKITWQDQVALKV</sequence>
<evidence type="ECO:0000256" key="1">
    <source>
        <dbReference type="SAM" id="MobiDB-lite"/>
    </source>
</evidence>